<sequence>MLKRIRYAALGACFWLAGCAIHPLPEDSTGLSTFQIVRQIRCETRQAIIESALDWLSTSSDPAARRLGQEFRDGIRPVQSFHYNLFRGDVRKILQLFFDTGVAYNYSLEMTEVNNVGAGINLLQPFTNASGTLGLSASADRQRQNLRTFTITDAFSKLIRSIDRGYCADQVVGENYAYPISGRIGMKSVVKDFIDLTLFANLGGPADKVKGPPTLVDALDFQTTLSVSAFPKIVFSPVGRGLSVLDASANGTASRKDVHRVIVGLALPETGLPAALDFRRTLVGPLLTARGDPSELVAANAVNQVLTRQVLRPVINITP</sequence>
<proteinExistence type="predicted"/>
<dbReference type="Proteomes" id="UP001055057">
    <property type="component" value="Unassembled WGS sequence"/>
</dbReference>
<reference evidence="1" key="1">
    <citation type="journal article" date="2021" name="Front. Microbiol.">
        <title>Comprehensive Comparative Genomics and Phenotyping of Methylobacterium Species.</title>
        <authorList>
            <person name="Alessa O."/>
            <person name="Ogura Y."/>
            <person name="Fujitani Y."/>
            <person name="Takami H."/>
            <person name="Hayashi T."/>
            <person name="Sahin N."/>
            <person name="Tani A."/>
        </authorList>
    </citation>
    <scope>NUCLEOTIDE SEQUENCE</scope>
    <source>
        <strain evidence="1">DSM 23632</strain>
    </source>
</reference>
<dbReference type="EMBL" id="BPRB01000286">
    <property type="protein sequence ID" value="GJE62190.1"/>
    <property type="molecule type" value="Genomic_DNA"/>
</dbReference>
<evidence type="ECO:0000313" key="2">
    <source>
        <dbReference type="Proteomes" id="UP001055057"/>
    </source>
</evidence>
<gene>
    <name evidence="1" type="ORF">MPOCJGCO_4320</name>
</gene>
<keyword evidence="2" id="KW-1185">Reference proteome</keyword>
<evidence type="ECO:0000313" key="1">
    <source>
        <dbReference type="EMBL" id="GJE62190.1"/>
    </source>
</evidence>
<reference evidence="1" key="2">
    <citation type="submission" date="2021-08" db="EMBL/GenBank/DDBJ databases">
        <authorList>
            <person name="Tani A."/>
            <person name="Ola A."/>
            <person name="Ogura Y."/>
            <person name="Katsura K."/>
            <person name="Hayashi T."/>
        </authorList>
    </citation>
    <scope>NUCLEOTIDE SEQUENCE</scope>
    <source>
        <strain evidence="1">DSM 23632</strain>
    </source>
</reference>
<protein>
    <submittedName>
        <fullName evidence="1">Uncharacterized protein</fullName>
    </submittedName>
</protein>
<organism evidence="1 2">
    <name type="scientific">Methylobacterium trifolii</name>
    <dbReference type="NCBI Taxonomy" id="1003092"/>
    <lineage>
        <taxon>Bacteria</taxon>
        <taxon>Pseudomonadati</taxon>
        <taxon>Pseudomonadota</taxon>
        <taxon>Alphaproteobacteria</taxon>
        <taxon>Hyphomicrobiales</taxon>
        <taxon>Methylobacteriaceae</taxon>
        <taxon>Methylobacterium</taxon>
    </lineage>
</organism>
<accession>A0ABQ4U7Q3</accession>
<name>A0ABQ4U7Q3_9HYPH</name>
<comment type="caution">
    <text evidence="1">The sequence shown here is derived from an EMBL/GenBank/DDBJ whole genome shotgun (WGS) entry which is preliminary data.</text>
</comment>
<dbReference type="PROSITE" id="PS51257">
    <property type="entry name" value="PROKAR_LIPOPROTEIN"/>
    <property type="match status" value="1"/>
</dbReference>